<evidence type="ECO:0000256" key="1">
    <source>
        <dbReference type="ARBA" id="ARBA00022737"/>
    </source>
</evidence>
<name>A0A9X4JV31_9FIRM</name>
<accession>A0A9X4JV31</accession>
<keyword evidence="5" id="KW-1185">Reference proteome</keyword>
<reference evidence="4" key="1">
    <citation type="submission" date="2022-02" db="EMBL/GenBank/DDBJ databases">
        <authorList>
            <person name="Leng L."/>
        </authorList>
    </citation>
    <scope>NUCLEOTIDE SEQUENCE</scope>
    <source>
        <strain evidence="4">JI</strain>
    </source>
</reference>
<dbReference type="Pfam" id="PF00395">
    <property type="entry name" value="SLH"/>
    <property type="match status" value="3"/>
</dbReference>
<evidence type="ECO:0000256" key="2">
    <source>
        <dbReference type="SAM" id="MobiDB-lite"/>
    </source>
</evidence>
<dbReference type="AlphaFoldDB" id="A0A9X4JV31"/>
<dbReference type="InterPro" id="IPR001119">
    <property type="entry name" value="SLH_dom"/>
</dbReference>
<comment type="caution">
    <text evidence="4">The sequence shown here is derived from an EMBL/GenBank/DDBJ whole genome shotgun (WGS) entry which is preliminary data.</text>
</comment>
<feature type="domain" description="SLH" evidence="3">
    <location>
        <begin position="281"/>
        <end position="340"/>
    </location>
</feature>
<feature type="domain" description="SLH" evidence="3">
    <location>
        <begin position="216"/>
        <end position="279"/>
    </location>
</feature>
<dbReference type="PANTHER" id="PTHR43308">
    <property type="entry name" value="OUTER MEMBRANE PROTEIN ALPHA-RELATED"/>
    <property type="match status" value="1"/>
</dbReference>
<dbReference type="PROSITE" id="PS51272">
    <property type="entry name" value="SLH"/>
    <property type="match status" value="3"/>
</dbReference>
<feature type="region of interest" description="Disordered" evidence="2">
    <location>
        <begin position="146"/>
        <end position="216"/>
    </location>
</feature>
<dbReference type="RefSeq" id="WP_277441923.1">
    <property type="nucleotide sequence ID" value="NZ_JAKOAV010000001.1"/>
</dbReference>
<feature type="domain" description="SLH" evidence="3">
    <location>
        <begin position="347"/>
        <end position="406"/>
    </location>
</feature>
<dbReference type="PANTHER" id="PTHR43308:SF5">
    <property type="entry name" value="S-LAYER PROTEIN _ PEPTIDOGLYCAN ENDO-BETA-N-ACETYLGLUCOSAMINIDASE"/>
    <property type="match status" value="1"/>
</dbReference>
<keyword evidence="1" id="KW-0677">Repeat</keyword>
<sequence>MFNNIKNKYISRGKMFLAVFLVALAVIPVYGAAAGTLSDNYDQLKNSYRQFFDRLTGTGKVTDTQLRNWVGDLDGYLSGETVSDSNFDSVMRRAMAATLLAPENQAVLDAAREVYSQEIQQTIAGNIPQEFRGFYDTVKSLIIKRESSGSGSSSGGGSSGASSGSGSSTGTSSGGDSASSSTTGSTSSTSSAGSSGNSGSSGATGTPGSAPDAAASSAPMFKDIAGHWAAGDIESMASRQVVKGDPDGRFRPDDTVTRAEFTAMLVRLLAINGGEGGNRVFDDVGADKWYYSAVNAAVAAGIVQGYSQETFEPECPVTREQLAAMAVRGYVRGGGRLLDGPAAEAVLAPFKDQGETSGWASVFLATAVDKKIVTGYPGGLLKPGAQATRAEALVILKRLAAVAAVQ</sequence>
<dbReference type="Proteomes" id="UP001154312">
    <property type="component" value="Unassembled WGS sequence"/>
</dbReference>
<protein>
    <submittedName>
        <fullName evidence="4">S-layer homology domain-containing protein</fullName>
    </submittedName>
</protein>
<evidence type="ECO:0000313" key="5">
    <source>
        <dbReference type="Proteomes" id="UP001154312"/>
    </source>
</evidence>
<evidence type="ECO:0000259" key="3">
    <source>
        <dbReference type="PROSITE" id="PS51272"/>
    </source>
</evidence>
<evidence type="ECO:0000313" key="4">
    <source>
        <dbReference type="EMBL" id="MDF9406778.1"/>
    </source>
</evidence>
<dbReference type="InterPro" id="IPR051465">
    <property type="entry name" value="Cell_Envelope_Struct_Comp"/>
</dbReference>
<organism evidence="4 5">
    <name type="scientific">Pelotomaculum isophthalicicum JI</name>
    <dbReference type="NCBI Taxonomy" id="947010"/>
    <lineage>
        <taxon>Bacteria</taxon>
        <taxon>Bacillati</taxon>
        <taxon>Bacillota</taxon>
        <taxon>Clostridia</taxon>
        <taxon>Eubacteriales</taxon>
        <taxon>Desulfotomaculaceae</taxon>
        <taxon>Pelotomaculum</taxon>
    </lineage>
</organism>
<feature type="compositionally biased region" description="Low complexity" evidence="2">
    <location>
        <begin position="160"/>
        <end position="216"/>
    </location>
</feature>
<proteinExistence type="predicted"/>
<dbReference type="EMBL" id="JAKOAV010000001">
    <property type="protein sequence ID" value="MDF9406778.1"/>
    <property type="molecule type" value="Genomic_DNA"/>
</dbReference>
<gene>
    <name evidence="4" type="ORF">L7E55_00130</name>
</gene>